<gene>
    <name evidence="12" type="ORF">P171DRAFT_481198</name>
</gene>
<comment type="cofactor">
    <cofactor evidence="2">
        <name>Mg(2+)</name>
        <dbReference type="ChEBI" id="CHEBI:18420"/>
    </cofactor>
</comment>
<keyword evidence="7" id="KW-0460">Magnesium</keyword>
<dbReference type="PANTHER" id="PTHR12271">
    <property type="entry name" value="POLY A POLYMERASE CID PAP -RELATED"/>
    <property type="match status" value="1"/>
</dbReference>
<feature type="compositionally biased region" description="Low complexity" evidence="9">
    <location>
        <begin position="1233"/>
        <end position="1243"/>
    </location>
</feature>
<feature type="compositionally biased region" description="Polar residues" evidence="9">
    <location>
        <begin position="165"/>
        <end position="181"/>
    </location>
</feature>
<dbReference type="InterPro" id="IPR002058">
    <property type="entry name" value="PAP_assoc"/>
</dbReference>
<feature type="region of interest" description="Disordered" evidence="9">
    <location>
        <begin position="60"/>
        <end position="212"/>
    </location>
</feature>
<feature type="compositionally biased region" description="Low complexity" evidence="9">
    <location>
        <begin position="613"/>
        <end position="622"/>
    </location>
</feature>
<dbReference type="Proteomes" id="UP000799764">
    <property type="component" value="Unassembled WGS sequence"/>
</dbReference>
<feature type="compositionally biased region" description="Polar residues" evidence="9">
    <location>
        <begin position="960"/>
        <end position="973"/>
    </location>
</feature>
<dbReference type="GO" id="GO:0031123">
    <property type="term" value="P:RNA 3'-end processing"/>
    <property type="evidence" value="ECO:0007669"/>
    <property type="project" value="TreeGrafter"/>
</dbReference>
<dbReference type="EMBL" id="MU001495">
    <property type="protein sequence ID" value="KAF2448105.1"/>
    <property type="molecule type" value="Genomic_DNA"/>
</dbReference>
<dbReference type="Gene3D" id="3.30.460.10">
    <property type="entry name" value="Beta Polymerase, domain 2"/>
    <property type="match status" value="1"/>
</dbReference>
<dbReference type="PANTHER" id="PTHR12271:SF113">
    <property type="entry name" value="POLY(A) RNA POLYMERASE CID11"/>
    <property type="match status" value="1"/>
</dbReference>
<evidence type="ECO:0000256" key="9">
    <source>
        <dbReference type="SAM" id="MobiDB-lite"/>
    </source>
</evidence>
<evidence type="ECO:0000256" key="5">
    <source>
        <dbReference type="ARBA" id="ARBA00022679"/>
    </source>
</evidence>
<keyword evidence="13" id="KW-1185">Reference proteome</keyword>
<keyword evidence="8" id="KW-0175">Coiled coil</keyword>
<feature type="compositionally biased region" description="Polar residues" evidence="9">
    <location>
        <begin position="1114"/>
        <end position="1129"/>
    </location>
</feature>
<dbReference type="GO" id="GO:1990817">
    <property type="term" value="F:poly(A) RNA polymerase activity"/>
    <property type="evidence" value="ECO:0007669"/>
    <property type="project" value="UniProtKB-EC"/>
</dbReference>
<feature type="domain" description="Poly(A) RNA polymerase mitochondrial-like central palm" evidence="11">
    <location>
        <begin position="262"/>
        <end position="394"/>
    </location>
</feature>
<evidence type="ECO:0000256" key="8">
    <source>
        <dbReference type="SAM" id="Coils"/>
    </source>
</evidence>
<comment type="similarity">
    <text evidence="3">Belongs to the DNA polymerase type-B-like family.</text>
</comment>
<dbReference type="Gene3D" id="1.10.1410.10">
    <property type="match status" value="1"/>
</dbReference>
<dbReference type="SUPFAM" id="SSF81631">
    <property type="entry name" value="PAP/OAS1 substrate-binding domain"/>
    <property type="match status" value="1"/>
</dbReference>
<reference evidence="12" key="1">
    <citation type="journal article" date="2020" name="Stud. Mycol.">
        <title>101 Dothideomycetes genomes: a test case for predicting lifestyles and emergence of pathogens.</title>
        <authorList>
            <person name="Haridas S."/>
            <person name="Albert R."/>
            <person name="Binder M."/>
            <person name="Bloem J."/>
            <person name="Labutti K."/>
            <person name="Salamov A."/>
            <person name="Andreopoulos B."/>
            <person name="Baker S."/>
            <person name="Barry K."/>
            <person name="Bills G."/>
            <person name="Bluhm B."/>
            <person name="Cannon C."/>
            <person name="Castanera R."/>
            <person name="Culley D."/>
            <person name="Daum C."/>
            <person name="Ezra D."/>
            <person name="Gonzalez J."/>
            <person name="Henrissat B."/>
            <person name="Kuo A."/>
            <person name="Liang C."/>
            <person name="Lipzen A."/>
            <person name="Lutzoni F."/>
            <person name="Magnuson J."/>
            <person name="Mondo S."/>
            <person name="Nolan M."/>
            <person name="Ohm R."/>
            <person name="Pangilinan J."/>
            <person name="Park H.-J."/>
            <person name="Ramirez L."/>
            <person name="Alfaro M."/>
            <person name="Sun H."/>
            <person name="Tritt A."/>
            <person name="Yoshinaga Y."/>
            <person name="Zwiers L.-H."/>
            <person name="Turgeon B."/>
            <person name="Goodwin S."/>
            <person name="Spatafora J."/>
            <person name="Crous P."/>
            <person name="Grigoriev I."/>
        </authorList>
    </citation>
    <scope>NUCLEOTIDE SEQUENCE</scope>
    <source>
        <strain evidence="12">CBS 690.94</strain>
    </source>
</reference>
<keyword evidence="5" id="KW-0808">Transferase</keyword>
<accession>A0A9P4PMZ0</accession>
<dbReference type="InterPro" id="IPR054708">
    <property type="entry name" value="MTPAP-like_central"/>
</dbReference>
<evidence type="ECO:0000259" key="10">
    <source>
        <dbReference type="Pfam" id="PF03828"/>
    </source>
</evidence>
<evidence type="ECO:0000256" key="4">
    <source>
        <dbReference type="ARBA" id="ARBA00012388"/>
    </source>
</evidence>
<feature type="compositionally biased region" description="Low complexity" evidence="9">
    <location>
        <begin position="707"/>
        <end position="749"/>
    </location>
</feature>
<evidence type="ECO:0000256" key="3">
    <source>
        <dbReference type="ARBA" id="ARBA00008593"/>
    </source>
</evidence>
<name>A0A9P4PMZ0_9PLEO</name>
<dbReference type="GO" id="GO:0046872">
    <property type="term" value="F:metal ion binding"/>
    <property type="evidence" value="ECO:0007669"/>
    <property type="project" value="UniProtKB-KW"/>
</dbReference>
<feature type="compositionally biased region" description="Polar residues" evidence="9">
    <location>
        <begin position="1217"/>
        <end position="1226"/>
    </location>
</feature>
<protein>
    <recommendedName>
        <fullName evidence="4">polynucleotide adenylyltransferase</fullName>
        <ecNumber evidence="4">2.7.7.19</ecNumber>
    </recommendedName>
</protein>
<organism evidence="12 13">
    <name type="scientific">Karstenula rhodostoma CBS 690.94</name>
    <dbReference type="NCBI Taxonomy" id="1392251"/>
    <lineage>
        <taxon>Eukaryota</taxon>
        <taxon>Fungi</taxon>
        <taxon>Dikarya</taxon>
        <taxon>Ascomycota</taxon>
        <taxon>Pezizomycotina</taxon>
        <taxon>Dothideomycetes</taxon>
        <taxon>Pleosporomycetidae</taxon>
        <taxon>Pleosporales</taxon>
        <taxon>Massarineae</taxon>
        <taxon>Didymosphaeriaceae</taxon>
        <taxon>Karstenula</taxon>
    </lineage>
</organism>
<dbReference type="EC" id="2.7.7.19" evidence="4"/>
<feature type="compositionally biased region" description="Basic and acidic residues" evidence="9">
    <location>
        <begin position="242"/>
        <end position="262"/>
    </location>
</feature>
<dbReference type="InterPro" id="IPR043519">
    <property type="entry name" value="NT_sf"/>
</dbReference>
<evidence type="ECO:0000256" key="1">
    <source>
        <dbReference type="ARBA" id="ARBA00001936"/>
    </source>
</evidence>
<sequence>MNDPRNASLQCTYRYGPHLTHIHSAHARTGGDGIAPGQAPAGLGVKSRYHGTLSAVPPALLPTHLLPQPKHPHSRPVHPARPNPTVKVSGPPSAAVQAHDSQRDPARPRNKEPPPARENLHGRKVGPHSVRSNALPMTSNGAHNMGGKRDDAQSFARAQRPSIVSHHSNSVPSTPLQNPRQYESHSRSPSPSGGLGSHSPRSVSSEANPALLPARIGRTLRCKYETSTQFGRRRMPYDSSDVLDKVKEEPKKTLDPHEDDKLSGDMRELYDRLQPTKENAQRRDQLVKKLQTILETEFPGHEFKVHVFGSSGNQLYTAESDVDVCIQTPMTRLEDMHPLAEALAKNGMEKVVCIPQAKVRIVKIWDPVLKLSCDMNVNNTPALENTRMIKTYIQIDKRVRPLAMIIKHWTKQRILNDAALGGTISSYTWMCMILNFLQTRNPPVLPALHTLPYRAIDESGKLSQSEFADDLEALKGFGSRNTESLGQLLFHFFRHYGHEVDYEKYVVSVREGRLLTREAKNWHRAGLQKEARNRLCVEEPFNTDRNLGNSADEFAWRGIHLELRRAFDFLGDGQQLGTACEQFEFPPAPAPEERPRPPKSTAAKITLTPSVPNNRNGRNQGNHRGGRGGMNNKGGGYGRRASSGASFNRPPFLHSPPIGAMAGQQDYGFPQGLNDRLHDQLIQQYQMLEIQSNSLRQQLVAQQRAQQAHQQAAHMHAQAVAQAQAHAQAQHNRGPSSSNVSPQNSPYVNGRSSPRLTEAGIPPNTMPQGFLYHYPAFFDPSQQGSAVADGPRTNPSSPSLPHSMPGPRRQAHRSSNASETGSLRSQSQPARGMPQNTVMAGYPPIPYFDPSLVAGYPIARSTPEAPGSQATSDTPYSPVVGYTEAAPSETSIPREFVGYYVDEQATPRSLQEYTVPQIPSFSELVQRRRRVSSEITQPLLNTALRRVSRSPSPLGGHMRSYSTNVAQPLGQTADSRKDRTDSARPPGDSGPVIVNGSFPQQPLESRSRSGTIDSFQSIDTTSSANLGIFNDQDRYRNATHEQRQALVMEEMHRQRGDNSHGAAFANGSMKGVSPVDMNGLTRVPNGNQQYYTMLPEAWVNYELGNSRRVKQTEDTSPTKTQPSVTSQWRNPPYNHGLATLDTLTTPRAPPQEIKSATLPLLSPVFETRTPSPTVNRQTEGSKAVNGAKTQSKENNHHARRASHSVAQTSNQKEHSKQQQAKSGSQPNDKNHKSNASNNNNSNNWYQQGSARNKKRKNKGGNKSHDAKTSGEPLPANAADRKGG</sequence>
<dbReference type="Pfam" id="PF22600">
    <property type="entry name" value="MTPAP-like_central"/>
    <property type="match status" value="1"/>
</dbReference>
<proteinExistence type="inferred from homology"/>
<feature type="compositionally biased region" description="Polar residues" evidence="9">
    <location>
        <begin position="813"/>
        <end position="838"/>
    </location>
</feature>
<comment type="caution">
    <text evidence="12">The sequence shown here is derived from an EMBL/GenBank/DDBJ whole genome shotgun (WGS) entry which is preliminary data.</text>
</comment>
<evidence type="ECO:0000256" key="2">
    <source>
        <dbReference type="ARBA" id="ARBA00001946"/>
    </source>
</evidence>
<evidence type="ECO:0000313" key="12">
    <source>
        <dbReference type="EMBL" id="KAF2448105.1"/>
    </source>
</evidence>
<dbReference type="CDD" id="cd05402">
    <property type="entry name" value="NT_PAP_TUTase"/>
    <property type="match status" value="1"/>
</dbReference>
<feature type="compositionally biased region" description="Basic and acidic residues" evidence="9">
    <location>
        <begin position="100"/>
        <end position="121"/>
    </location>
</feature>
<feature type="region of interest" description="Disordered" evidence="9">
    <location>
        <begin position="231"/>
        <end position="262"/>
    </location>
</feature>
<dbReference type="GO" id="GO:0010605">
    <property type="term" value="P:negative regulation of macromolecule metabolic process"/>
    <property type="evidence" value="ECO:0007669"/>
    <property type="project" value="UniProtKB-ARBA"/>
</dbReference>
<feature type="region of interest" description="Disordered" evidence="9">
    <location>
        <begin position="707"/>
        <end position="764"/>
    </location>
</feature>
<feature type="compositionally biased region" description="Gly residues" evidence="9">
    <location>
        <begin position="627"/>
        <end position="638"/>
    </location>
</feature>
<feature type="compositionally biased region" description="Polar residues" evidence="9">
    <location>
        <begin position="1168"/>
        <end position="1180"/>
    </location>
</feature>
<feature type="region of interest" description="Disordered" evidence="9">
    <location>
        <begin position="944"/>
        <end position="1010"/>
    </location>
</feature>
<feature type="domain" description="PAP-associated" evidence="10">
    <location>
        <begin position="484"/>
        <end position="544"/>
    </location>
</feature>
<evidence type="ECO:0000256" key="6">
    <source>
        <dbReference type="ARBA" id="ARBA00022723"/>
    </source>
</evidence>
<feature type="region of interest" description="Disordered" evidence="9">
    <location>
        <begin position="781"/>
        <end position="838"/>
    </location>
</feature>
<feature type="region of interest" description="Disordered" evidence="9">
    <location>
        <begin position="1108"/>
        <end position="1283"/>
    </location>
</feature>
<keyword evidence="6" id="KW-0479">Metal-binding</keyword>
<feature type="compositionally biased region" description="Polar residues" evidence="9">
    <location>
        <begin position="997"/>
        <end position="1010"/>
    </location>
</feature>
<feature type="compositionally biased region" description="Low complexity" evidence="9">
    <location>
        <begin position="187"/>
        <end position="202"/>
    </location>
</feature>
<dbReference type="SUPFAM" id="SSF81301">
    <property type="entry name" value="Nucleotidyltransferase"/>
    <property type="match status" value="1"/>
</dbReference>
<feature type="compositionally biased region" description="Polar residues" evidence="9">
    <location>
        <begin position="130"/>
        <end position="142"/>
    </location>
</feature>
<evidence type="ECO:0000259" key="11">
    <source>
        <dbReference type="Pfam" id="PF22600"/>
    </source>
</evidence>
<dbReference type="OrthoDB" id="2274644at2759"/>
<evidence type="ECO:0000256" key="7">
    <source>
        <dbReference type="ARBA" id="ARBA00022842"/>
    </source>
</evidence>
<feature type="coiled-coil region" evidence="8">
    <location>
        <begin position="678"/>
        <end position="705"/>
    </location>
</feature>
<dbReference type="Pfam" id="PF03828">
    <property type="entry name" value="PAP_assoc"/>
    <property type="match status" value="1"/>
</dbReference>
<evidence type="ECO:0000313" key="13">
    <source>
        <dbReference type="Proteomes" id="UP000799764"/>
    </source>
</evidence>
<comment type="cofactor">
    <cofactor evidence="1">
        <name>Mn(2+)</name>
        <dbReference type="ChEBI" id="CHEBI:29035"/>
    </cofactor>
</comment>
<feature type="region of interest" description="Disordered" evidence="9">
    <location>
        <begin position="585"/>
        <end position="649"/>
    </location>
</feature>
<feature type="compositionally biased region" description="Basic residues" evidence="9">
    <location>
        <begin position="1251"/>
        <end position="1261"/>
    </location>
</feature>